<feature type="domain" description="ABC transporter" evidence="4">
    <location>
        <begin position="4"/>
        <end position="263"/>
    </location>
</feature>
<dbReference type="Gene3D" id="3.40.50.300">
    <property type="entry name" value="P-loop containing nucleotide triphosphate hydrolases"/>
    <property type="match status" value="2"/>
</dbReference>
<organism evidence="5 6">
    <name type="scientific">Cohnella nanjingensis</name>
    <dbReference type="NCBI Taxonomy" id="1387779"/>
    <lineage>
        <taxon>Bacteria</taxon>
        <taxon>Bacillati</taxon>
        <taxon>Bacillota</taxon>
        <taxon>Bacilli</taxon>
        <taxon>Bacillales</taxon>
        <taxon>Paenibacillaceae</taxon>
        <taxon>Cohnella</taxon>
    </lineage>
</organism>
<proteinExistence type="predicted"/>
<dbReference type="EMBL" id="JACJVP010000018">
    <property type="protein sequence ID" value="MBB6671232.1"/>
    <property type="molecule type" value="Genomic_DNA"/>
</dbReference>
<dbReference type="RefSeq" id="WP_185142714.1">
    <property type="nucleotide sequence ID" value="NZ_JACJVP010000018.1"/>
</dbReference>
<dbReference type="CDD" id="cd03221">
    <property type="entry name" value="ABCF_EF-3"/>
    <property type="match status" value="2"/>
</dbReference>
<keyword evidence="2 5" id="KW-0067">ATP-binding</keyword>
<dbReference type="NCBIfam" id="NF000355">
    <property type="entry name" value="ribo_prot_ABC_F"/>
    <property type="match status" value="1"/>
</dbReference>
<dbReference type="InterPro" id="IPR027417">
    <property type="entry name" value="P-loop_NTPase"/>
</dbReference>
<dbReference type="FunFam" id="3.40.50.300:FF:000011">
    <property type="entry name" value="Putative ABC transporter ATP-binding component"/>
    <property type="match status" value="1"/>
</dbReference>
<dbReference type="GO" id="GO:0016887">
    <property type="term" value="F:ATP hydrolysis activity"/>
    <property type="evidence" value="ECO:0007669"/>
    <property type="project" value="InterPro"/>
</dbReference>
<dbReference type="AlphaFoldDB" id="A0A7X0RPB8"/>
<evidence type="ECO:0000313" key="5">
    <source>
        <dbReference type="EMBL" id="MBB6671232.1"/>
    </source>
</evidence>
<sequence length="700" mass="77007">MLIISAQQLHKYHGAQLVLENLALEIRSGDRIGLIGRNGSGKSTLLRLLAGLDTPDEGQLAVRKDTRIGYLAQIPELTDETSVYDVLARGYRHALAIKARMTELEAAMSSPEAAADERRMTKLLGEYADAQERFEHEGGYEMEKRIEQVASGLGIAREQLGRSFASLSGGEKTKAALASLLIERPDLLLLDEPTNHIDLNGVEWLEQYLRSYDGACVLVSHDRYFLDRVVTQVIELEDGELSAYATNYTGYVKEKEERLLREFAAYQDQQKKIAKMEESIKRLLTWGRQGDNEKFIKRAASMQKALDRIERLKRPVLDPRSAEFALTLADRSGRDVAQFEGLRKAYGERAILDGISGLLRYGEKTVLIGDNGAGKSTLFRLLLGELAPDDGTVSLGARVEVGYLGQEEAPEEGKKSVLQHFREETAVEEGAARGLLARYLLFGPDVFKPISKLSGGEWTRLRLAVLMRRKPNLLLLDEPTNHLDIASREALEEALDAFPGTVLAISHDRYFINRIADAVWSLGDGKLATYIGNFDAYREQRDRLQQMQEGAEAVPAAAKVGKPGSGGRTVRMDDTEGSACAAEGSDSEGKPGVGTQAATQAGTVGKPGQESRAGRRPAAQGKTQPAAVVAGAVDPARLEREIEAAEARLAALDSRLAATDYAAEAEAYERLWSEREAEQQALERLYESWMAREQEAESAE</sequence>
<feature type="region of interest" description="Disordered" evidence="3">
    <location>
        <begin position="543"/>
        <end position="627"/>
    </location>
</feature>
<evidence type="ECO:0000259" key="4">
    <source>
        <dbReference type="PROSITE" id="PS50893"/>
    </source>
</evidence>
<comment type="caution">
    <text evidence="5">The sequence shown here is derived from an EMBL/GenBank/DDBJ whole genome shotgun (WGS) entry which is preliminary data.</text>
</comment>
<dbReference type="GO" id="GO:0005524">
    <property type="term" value="F:ATP binding"/>
    <property type="evidence" value="ECO:0007669"/>
    <property type="project" value="UniProtKB-KW"/>
</dbReference>
<dbReference type="SUPFAM" id="SSF52540">
    <property type="entry name" value="P-loop containing nucleoside triphosphate hydrolases"/>
    <property type="match status" value="2"/>
</dbReference>
<evidence type="ECO:0000256" key="3">
    <source>
        <dbReference type="SAM" id="MobiDB-lite"/>
    </source>
</evidence>
<dbReference type="Pfam" id="PF00005">
    <property type="entry name" value="ABC_tran"/>
    <property type="match status" value="2"/>
</dbReference>
<protein>
    <submittedName>
        <fullName evidence="5">ABC-F family ATP-binding cassette domain-containing protein</fullName>
    </submittedName>
</protein>
<dbReference type="PANTHER" id="PTHR42855:SF2">
    <property type="entry name" value="DRUG RESISTANCE ABC TRANSPORTER,ATP-BINDING PROTEIN"/>
    <property type="match status" value="1"/>
</dbReference>
<dbReference type="Proteomes" id="UP000547209">
    <property type="component" value="Unassembled WGS sequence"/>
</dbReference>
<gene>
    <name evidence="5" type="ORF">H7C19_11080</name>
</gene>
<dbReference type="InterPro" id="IPR003593">
    <property type="entry name" value="AAA+_ATPase"/>
</dbReference>
<name>A0A7X0RPB8_9BACL</name>
<dbReference type="PROSITE" id="PS00211">
    <property type="entry name" value="ABC_TRANSPORTER_1"/>
    <property type="match status" value="2"/>
</dbReference>
<dbReference type="Pfam" id="PF12848">
    <property type="entry name" value="ABC_tran_Xtn"/>
    <property type="match status" value="1"/>
</dbReference>
<keyword evidence="1" id="KW-0547">Nucleotide-binding</keyword>
<dbReference type="SMART" id="SM00382">
    <property type="entry name" value="AAA"/>
    <property type="match status" value="2"/>
</dbReference>
<keyword evidence="6" id="KW-1185">Reference proteome</keyword>
<dbReference type="PANTHER" id="PTHR42855">
    <property type="entry name" value="ABC TRANSPORTER ATP-BINDING SUBUNIT"/>
    <property type="match status" value="1"/>
</dbReference>
<feature type="domain" description="ABC transporter" evidence="4">
    <location>
        <begin position="337"/>
        <end position="549"/>
    </location>
</feature>
<evidence type="ECO:0000256" key="1">
    <source>
        <dbReference type="ARBA" id="ARBA00022741"/>
    </source>
</evidence>
<reference evidence="5 6" key="1">
    <citation type="submission" date="2020-08" db="EMBL/GenBank/DDBJ databases">
        <title>Cohnella phylogeny.</title>
        <authorList>
            <person name="Dunlap C."/>
        </authorList>
    </citation>
    <scope>NUCLEOTIDE SEQUENCE [LARGE SCALE GENOMIC DNA]</scope>
    <source>
        <strain evidence="5 6">DSM 28246</strain>
    </source>
</reference>
<evidence type="ECO:0000313" key="6">
    <source>
        <dbReference type="Proteomes" id="UP000547209"/>
    </source>
</evidence>
<evidence type="ECO:0000256" key="2">
    <source>
        <dbReference type="ARBA" id="ARBA00022840"/>
    </source>
</evidence>
<dbReference type="InterPro" id="IPR032781">
    <property type="entry name" value="ABC_tran_Xtn"/>
</dbReference>
<dbReference type="PROSITE" id="PS50893">
    <property type="entry name" value="ABC_TRANSPORTER_2"/>
    <property type="match status" value="2"/>
</dbReference>
<dbReference type="InterPro" id="IPR051309">
    <property type="entry name" value="ABCF_ATPase"/>
</dbReference>
<dbReference type="InterPro" id="IPR017871">
    <property type="entry name" value="ABC_transporter-like_CS"/>
</dbReference>
<dbReference type="InterPro" id="IPR003439">
    <property type="entry name" value="ABC_transporter-like_ATP-bd"/>
</dbReference>
<accession>A0A7X0RPB8</accession>